<evidence type="ECO:0000313" key="1">
    <source>
        <dbReference type="EMBL" id="GAJ21673.1"/>
    </source>
</evidence>
<name>X1UVZ5_9ZZZZ</name>
<dbReference type="EMBL" id="BARW01035617">
    <property type="protein sequence ID" value="GAJ21673.1"/>
    <property type="molecule type" value="Genomic_DNA"/>
</dbReference>
<organism evidence="1">
    <name type="scientific">marine sediment metagenome</name>
    <dbReference type="NCBI Taxonomy" id="412755"/>
    <lineage>
        <taxon>unclassified sequences</taxon>
        <taxon>metagenomes</taxon>
        <taxon>ecological metagenomes</taxon>
    </lineage>
</organism>
<dbReference type="PIRSF" id="PIRSF006113">
    <property type="entry name" value="PTP_synth"/>
    <property type="match status" value="1"/>
</dbReference>
<dbReference type="NCBIfam" id="TIGR03367">
    <property type="entry name" value="queuosine_QueD"/>
    <property type="match status" value="1"/>
</dbReference>
<dbReference type="Pfam" id="PF01242">
    <property type="entry name" value="PTPS"/>
    <property type="match status" value="1"/>
</dbReference>
<dbReference type="SUPFAM" id="SSF55620">
    <property type="entry name" value="Tetrahydrobiopterin biosynthesis enzymes-like"/>
    <property type="match status" value="1"/>
</dbReference>
<comment type="caution">
    <text evidence="1">The sequence shown here is derived from an EMBL/GenBank/DDBJ whole genome shotgun (WGS) entry which is preliminary data.</text>
</comment>
<accession>X1UVZ5</accession>
<dbReference type="AlphaFoldDB" id="X1UVZ5"/>
<reference evidence="1" key="1">
    <citation type="journal article" date="2014" name="Front. Microbiol.">
        <title>High frequency of phylogenetically diverse reductive dehalogenase-homologous genes in deep subseafloor sedimentary metagenomes.</title>
        <authorList>
            <person name="Kawai M."/>
            <person name="Futagami T."/>
            <person name="Toyoda A."/>
            <person name="Takaki Y."/>
            <person name="Nishi S."/>
            <person name="Hori S."/>
            <person name="Arai W."/>
            <person name="Tsubouchi T."/>
            <person name="Morono Y."/>
            <person name="Uchiyama I."/>
            <person name="Ito T."/>
            <person name="Fujiyama A."/>
            <person name="Inagaki F."/>
            <person name="Takami H."/>
        </authorList>
    </citation>
    <scope>NUCLEOTIDE SEQUENCE</scope>
    <source>
        <strain evidence="1">Expedition CK06-06</strain>
    </source>
</reference>
<dbReference type="Gene3D" id="3.30.479.10">
    <property type="entry name" value="6-pyruvoyl tetrahydropterin synthase/QueD"/>
    <property type="match status" value="1"/>
</dbReference>
<evidence type="ECO:0008006" key="2">
    <source>
        <dbReference type="Google" id="ProtNLM"/>
    </source>
</evidence>
<dbReference type="InterPro" id="IPR038418">
    <property type="entry name" value="6-PTP_synth/QueD_sf"/>
</dbReference>
<sequence length="127" mass="14192">MGRWLEEKMYQISVEQHFDAAHFLRGYQGKCEALHGHRFRVVAKVESSVVNDIGIAYDFTKLKQCLSDILARFDHTCLNDVLPFDKINPSSENIASTIYNELQPALAGAPVSISSVEVWESPHSGVA</sequence>
<dbReference type="InterPro" id="IPR007115">
    <property type="entry name" value="6-PTP_synth/QueD"/>
</dbReference>
<proteinExistence type="predicted"/>
<dbReference type="PANTHER" id="PTHR12589:SF8">
    <property type="entry name" value="6-CARBOXY-5,6,7,8-TETRAHYDROPTERIN SYNTHASE"/>
    <property type="match status" value="1"/>
</dbReference>
<gene>
    <name evidence="1" type="ORF">S12H4_55509</name>
</gene>
<dbReference type="PANTHER" id="PTHR12589">
    <property type="entry name" value="PYRUVOYL TETRAHYDROBIOPTERIN SYNTHASE"/>
    <property type="match status" value="1"/>
</dbReference>
<protein>
    <recommendedName>
        <fullName evidence="2">6-carboxy-5,6,7,8-tetrahydropterin synthase</fullName>
    </recommendedName>
</protein>
<feature type="non-terminal residue" evidence="1">
    <location>
        <position position="127"/>
    </location>
</feature>